<dbReference type="EMBL" id="JAOPHQ010003697">
    <property type="protein sequence ID" value="KAK0142369.1"/>
    <property type="molecule type" value="Genomic_DNA"/>
</dbReference>
<evidence type="ECO:0000256" key="1">
    <source>
        <dbReference type="SAM" id="Coils"/>
    </source>
</evidence>
<proteinExistence type="predicted"/>
<keyword evidence="1" id="KW-0175">Coiled coil</keyword>
<accession>A0AA47MLN1</accession>
<protein>
    <submittedName>
        <fullName evidence="2">Uncharacterized protein</fullName>
    </submittedName>
</protein>
<sequence>MSEHGEKPQGGEPIAKITSLQEELNRLNEQLKSTTDDVEQNSLESLIGNIHAEIEILKITMVEPTSATSQPVELRKSSRERTFTPKMLELKQQDVSKKESKFTSLYGEWKEQVKAVRTNLKNELSDDDLVEMMDTVEGLESQVKDAYENVRSQSAPSTEIRRKMDSCTAVSRDLMELMKVRMSEVGQDEFDAKAERTRLRLVLDKDYAQSIFESTMTKSTVRSQHSSIRSEQQSITAKRAECAAQLENQRDLDVIAAKLKVYSEADSGEACENKSAHSHPPVPVTEIKREKTCQNTKEQTNNNEASLAQALHDAIILTRLPAPEPSVFSGDPLMFLEWSTSFKALIERRCTNPADRLFYLQKYISGEARSVVEGSFYRKDDEAYDQAWQALNARYGHPFTIQRAFREKLNNWPKISSRESVKLRQFSDFLTACRNAMPHVKGLQVLNDCEENQKVLQKLPDWLTSRWNRHVTKQMRKTEEYPNFNKRCKAPKG</sequence>
<dbReference type="Proteomes" id="UP001174136">
    <property type="component" value="Unassembled WGS sequence"/>
</dbReference>
<evidence type="ECO:0000313" key="2">
    <source>
        <dbReference type="EMBL" id="KAK0142369.1"/>
    </source>
</evidence>
<dbReference type="AlphaFoldDB" id="A0AA47MLN1"/>
<reference evidence="2" key="1">
    <citation type="journal article" date="2023" name="Front. Mar. Sci.">
        <title>A new Merluccius polli reference genome to investigate the effects of global change in West African waters.</title>
        <authorList>
            <person name="Mateo J.L."/>
            <person name="Blanco-Fernandez C."/>
            <person name="Garcia-Vazquez E."/>
            <person name="Machado-Schiaffino G."/>
        </authorList>
    </citation>
    <scope>NUCLEOTIDE SEQUENCE</scope>
    <source>
        <strain evidence="2">C29</strain>
        <tissue evidence="2">Fin</tissue>
    </source>
</reference>
<comment type="caution">
    <text evidence="2">The sequence shown here is derived from an EMBL/GenBank/DDBJ whole genome shotgun (WGS) entry which is preliminary data.</text>
</comment>
<dbReference type="PANTHER" id="PTHR47331:SF5">
    <property type="entry name" value="RIBONUCLEASE H"/>
    <property type="match status" value="1"/>
</dbReference>
<keyword evidence="3" id="KW-1185">Reference proteome</keyword>
<evidence type="ECO:0000313" key="3">
    <source>
        <dbReference type="Proteomes" id="UP001174136"/>
    </source>
</evidence>
<dbReference type="PANTHER" id="PTHR47331">
    <property type="entry name" value="PHD-TYPE DOMAIN-CONTAINING PROTEIN"/>
    <property type="match status" value="1"/>
</dbReference>
<organism evidence="2 3">
    <name type="scientific">Merluccius polli</name>
    <name type="common">Benguela hake</name>
    <name type="synonym">Merluccius cadenati</name>
    <dbReference type="NCBI Taxonomy" id="89951"/>
    <lineage>
        <taxon>Eukaryota</taxon>
        <taxon>Metazoa</taxon>
        <taxon>Chordata</taxon>
        <taxon>Craniata</taxon>
        <taxon>Vertebrata</taxon>
        <taxon>Euteleostomi</taxon>
        <taxon>Actinopterygii</taxon>
        <taxon>Neopterygii</taxon>
        <taxon>Teleostei</taxon>
        <taxon>Neoteleostei</taxon>
        <taxon>Acanthomorphata</taxon>
        <taxon>Zeiogadaria</taxon>
        <taxon>Gadariae</taxon>
        <taxon>Gadiformes</taxon>
        <taxon>Gadoidei</taxon>
        <taxon>Merlucciidae</taxon>
        <taxon>Merluccius</taxon>
    </lineage>
</organism>
<gene>
    <name evidence="2" type="ORF">N1851_019890</name>
</gene>
<name>A0AA47MLN1_MERPO</name>
<feature type="coiled-coil region" evidence="1">
    <location>
        <begin position="17"/>
        <end position="44"/>
    </location>
</feature>
<dbReference type="Pfam" id="PF03564">
    <property type="entry name" value="DUF1759"/>
    <property type="match status" value="1"/>
</dbReference>
<dbReference type="InterPro" id="IPR005312">
    <property type="entry name" value="DUF1759"/>
</dbReference>